<evidence type="ECO:0000313" key="1">
    <source>
        <dbReference type="EMBL" id="GGM51592.1"/>
    </source>
</evidence>
<dbReference type="Proteomes" id="UP000653477">
    <property type="component" value="Unassembled WGS sequence"/>
</dbReference>
<proteinExistence type="predicted"/>
<evidence type="ECO:0000313" key="2">
    <source>
        <dbReference type="Proteomes" id="UP000653477"/>
    </source>
</evidence>
<organism evidence="1 2">
    <name type="scientific">Porphyromonas pasteri</name>
    <dbReference type="NCBI Taxonomy" id="1583331"/>
    <lineage>
        <taxon>Bacteria</taxon>
        <taxon>Pseudomonadati</taxon>
        <taxon>Bacteroidota</taxon>
        <taxon>Bacteroidia</taxon>
        <taxon>Bacteroidales</taxon>
        <taxon>Porphyromonadaceae</taxon>
        <taxon>Porphyromonas</taxon>
    </lineage>
</organism>
<keyword evidence="2" id="KW-1185">Reference proteome</keyword>
<gene>
    <name evidence="1" type="ORF">GCM10007088_07760</name>
</gene>
<name>A0ABQ2H7P3_9PORP</name>
<dbReference type="EMBL" id="BMPU01000002">
    <property type="protein sequence ID" value="GGM51592.1"/>
    <property type="molecule type" value="Genomic_DNA"/>
</dbReference>
<protein>
    <submittedName>
        <fullName evidence="1">Uncharacterized protein</fullName>
    </submittedName>
</protein>
<accession>A0ABQ2H7P3</accession>
<reference evidence="2" key="1">
    <citation type="journal article" date="2019" name="Int. J. Syst. Evol. Microbiol.">
        <title>The Global Catalogue of Microorganisms (GCM) 10K type strain sequencing project: providing services to taxonomists for standard genome sequencing and annotation.</title>
        <authorList>
            <consortium name="The Broad Institute Genomics Platform"/>
            <consortium name="The Broad Institute Genome Sequencing Center for Infectious Disease"/>
            <person name="Wu L."/>
            <person name="Ma J."/>
        </authorList>
    </citation>
    <scope>NUCLEOTIDE SEQUENCE [LARGE SCALE GENOMIC DNA]</scope>
    <source>
        <strain evidence="2">JCM 30531</strain>
    </source>
</reference>
<comment type="caution">
    <text evidence="1">The sequence shown here is derived from an EMBL/GenBank/DDBJ whole genome shotgun (WGS) entry which is preliminary data.</text>
</comment>
<sequence>MRDPDKISRAKAKRNYKEMINAGWEFLAPAWRGVQDSASYPAFRYYYASMADELRSPANKSRLLAFYVKEEPVERSQEWLRGVKFTPMNRLDKLVNYKEGDLSRLPKQIYIVRVTGESIHLYSVFDTRLNVESPFESIEGCFCVYLSTQINPEALHPVDFSTAFIAPGAENGPSVAACEEAFAESRRLKAHKLTVDWLTYYVCHEDGGYHTEDRCDPAYVPSPPSDEKLAANRKRKGITSLSDTIYLLDHYQESQQWRRMSLGELRDQAGKRRAKRMINAGWEFLAPAWHGVQDSAAYPAFRYYYASLRSSAEPRLLAFYVKEGPVERSQEWLREVKFTSMSHLDRLMHDYAYDLRCLPKQIYIVRVTSEGIRVYPVFHTRYSDSNDWGTYYSAIHDAINPEALHPVFLNLRDYIPCVEGVPVPASVGEEALEQSRRLKRLGLDLPWITYRTRKDGGRYLAGTDFKTPTEKKE</sequence>